<reference evidence="6 7" key="1">
    <citation type="submission" date="2013-05" db="EMBL/GenBank/DDBJ databases">
        <title>Genome sequence of Streptomyces sparsogenes DSM 40356.</title>
        <authorList>
            <person name="Coyne S."/>
            <person name="Seebeck F.P."/>
        </authorList>
    </citation>
    <scope>NUCLEOTIDE SEQUENCE [LARGE SCALE GENOMIC DNA]</scope>
    <source>
        <strain evidence="6 7">DSM 40356</strain>
    </source>
</reference>
<keyword evidence="7" id="KW-1185">Reference proteome</keyword>
<name>A0A1R1SLT1_9ACTN</name>
<dbReference type="SUPFAM" id="SSF51905">
    <property type="entry name" value="FAD/NAD(P)-binding domain"/>
    <property type="match status" value="1"/>
</dbReference>
<dbReference type="PRINTS" id="PR00469">
    <property type="entry name" value="PNDRDTASEII"/>
</dbReference>
<organism evidence="6 7">
    <name type="scientific">Streptomyces sparsogenes DSM 40356</name>
    <dbReference type="NCBI Taxonomy" id="1331668"/>
    <lineage>
        <taxon>Bacteria</taxon>
        <taxon>Bacillati</taxon>
        <taxon>Actinomycetota</taxon>
        <taxon>Actinomycetes</taxon>
        <taxon>Kitasatosporales</taxon>
        <taxon>Streptomycetaceae</taxon>
        <taxon>Streptomyces</taxon>
    </lineage>
</organism>
<keyword evidence="2" id="KW-0560">Oxidoreductase</keyword>
<dbReference type="GO" id="GO:0004791">
    <property type="term" value="F:thioredoxin-disulfide reductase (NADPH) activity"/>
    <property type="evidence" value="ECO:0007669"/>
    <property type="project" value="UniProtKB-EC"/>
</dbReference>
<dbReference type="Gene3D" id="3.50.50.60">
    <property type="entry name" value="FAD/NAD(P)-binding domain"/>
    <property type="match status" value="2"/>
</dbReference>
<dbReference type="STRING" id="67365.GCA_001704635_06662"/>
<dbReference type="RefSeq" id="WP_065962825.1">
    <property type="nucleotide sequence ID" value="NZ_ASQP01000171.1"/>
</dbReference>
<dbReference type="EMBL" id="ASQP01000171">
    <property type="protein sequence ID" value="OMI39264.1"/>
    <property type="molecule type" value="Genomic_DNA"/>
</dbReference>
<dbReference type="Proteomes" id="UP000186168">
    <property type="component" value="Unassembled WGS sequence"/>
</dbReference>
<dbReference type="InterPro" id="IPR023753">
    <property type="entry name" value="FAD/NAD-binding_dom"/>
</dbReference>
<dbReference type="Pfam" id="PF07992">
    <property type="entry name" value="Pyr_redox_2"/>
    <property type="match status" value="1"/>
</dbReference>
<feature type="compositionally biased region" description="Gly residues" evidence="4">
    <location>
        <begin position="355"/>
        <end position="365"/>
    </location>
</feature>
<protein>
    <submittedName>
        <fullName evidence="6">FAD-dependent pyridine nucleotide-disulfide oxidoreductase</fullName>
    </submittedName>
</protein>
<dbReference type="InterPro" id="IPR050097">
    <property type="entry name" value="Ferredoxin-NADP_redctase_2"/>
</dbReference>
<comment type="catalytic activity">
    <reaction evidence="3">
        <text>[thioredoxin]-dithiol + NADP(+) = [thioredoxin]-disulfide + NADPH + H(+)</text>
        <dbReference type="Rhea" id="RHEA:20345"/>
        <dbReference type="Rhea" id="RHEA-COMP:10698"/>
        <dbReference type="Rhea" id="RHEA-COMP:10700"/>
        <dbReference type="ChEBI" id="CHEBI:15378"/>
        <dbReference type="ChEBI" id="CHEBI:29950"/>
        <dbReference type="ChEBI" id="CHEBI:50058"/>
        <dbReference type="ChEBI" id="CHEBI:57783"/>
        <dbReference type="ChEBI" id="CHEBI:58349"/>
        <dbReference type="EC" id="1.8.1.9"/>
    </reaction>
</comment>
<keyword evidence="1" id="KW-0285">Flavoprotein</keyword>
<proteinExistence type="predicted"/>
<evidence type="ECO:0000313" key="6">
    <source>
        <dbReference type="EMBL" id="OMI39264.1"/>
    </source>
</evidence>
<comment type="caution">
    <text evidence="6">The sequence shown here is derived from an EMBL/GenBank/DDBJ whole genome shotgun (WGS) entry which is preliminary data.</text>
</comment>
<evidence type="ECO:0000259" key="5">
    <source>
        <dbReference type="Pfam" id="PF07992"/>
    </source>
</evidence>
<evidence type="ECO:0000256" key="3">
    <source>
        <dbReference type="ARBA" id="ARBA00048132"/>
    </source>
</evidence>
<sequence length="365" mass="37858">MTENKVSEEFDVVVVGGGAAGLAGALTLARARRSVLVVDSGEPRNAPAAGAHGLLSRDGVPPLELLRIGREEVAGYGGRVVSDRAVRARREEGGFVVETGSGRGFRARRLLVTTGLVDELPEVPGLRERWGRDVLHCPYCHGWEVRDAPIGVLGGGPLSLHQALLFRQWSPRVTLFLHTGADLAEEQWERLAARGIAVVDGEVTGLAVEDDRLAGVRLASGRLVPVEALAVAPRMVARGEVLSGLGLRAVEHPRGVGTHVASDASGLTEVAGVWVAGNVTDPLAGVPLAQAAGVQAAMAINADLVEADTDAAVARRRAVVSGGAAGDVFGPAEEAEVSARVLGDRRHGLDPVGRTVGGTEGAERP</sequence>
<dbReference type="GeneID" id="96744193"/>
<dbReference type="PANTHER" id="PTHR48105">
    <property type="entry name" value="THIOREDOXIN REDUCTASE 1-RELATED-RELATED"/>
    <property type="match status" value="1"/>
</dbReference>
<accession>A0A1R1SLT1</accession>
<dbReference type="InterPro" id="IPR036188">
    <property type="entry name" value="FAD/NAD-bd_sf"/>
</dbReference>
<dbReference type="PRINTS" id="PR00368">
    <property type="entry name" value="FADPNR"/>
</dbReference>
<evidence type="ECO:0000256" key="1">
    <source>
        <dbReference type="ARBA" id="ARBA00022630"/>
    </source>
</evidence>
<evidence type="ECO:0000256" key="2">
    <source>
        <dbReference type="ARBA" id="ARBA00023002"/>
    </source>
</evidence>
<evidence type="ECO:0000313" key="7">
    <source>
        <dbReference type="Proteomes" id="UP000186168"/>
    </source>
</evidence>
<evidence type="ECO:0000256" key="4">
    <source>
        <dbReference type="SAM" id="MobiDB-lite"/>
    </source>
</evidence>
<dbReference type="AlphaFoldDB" id="A0A1R1SLT1"/>
<gene>
    <name evidence="6" type="ORF">SPAR_11805</name>
</gene>
<feature type="region of interest" description="Disordered" evidence="4">
    <location>
        <begin position="346"/>
        <end position="365"/>
    </location>
</feature>
<feature type="domain" description="FAD/NAD(P)-binding" evidence="5">
    <location>
        <begin position="10"/>
        <end position="293"/>
    </location>
</feature>